<dbReference type="PROSITE" id="PS50893">
    <property type="entry name" value="ABC_TRANSPORTER_2"/>
    <property type="match status" value="1"/>
</dbReference>
<evidence type="ECO:0000313" key="10">
    <source>
        <dbReference type="Proteomes" id="UP000266649"/>
    </source>
</evidence>
<dbReference type="CDD" id="cd03301">
    <property type="entry name" value="ABC_MalK_N"/>
    <property type="match status" value="1"/>
</dbReference>
<comment type="caution">
    <text evidence="9">The sequence shown here is derived from an EMBL/GenBank/DDBJ whole genome shotgun (WGS) entry which is preliminary data.</text>
</comment>
<dbReference type="FunFam" id="3.40.50.300:FF:000042">
    <property type="entry name" value="Maltose/maltodextrin ABC transporter, ATP-binding protein"/>
    <property type="match status" value="1"/>
</dbReference>
<keyword evidence="10" id="KW-1185">Reference proteome</keyword>
<keyword evidence="6 9" id="KW-0067">ATP-binding</keyword>
<dbReference type="AlphaFoldDB" id="A0A398BMC5"/>
<keyword evidence="7" id="KW-0472">Membrane</keyword>
<dbReference type="NCBIfam" id="NF008653">
    <property type="entry name" value="PRK11650.1"/>
    <property type="match status" value="1"/>
</dbReference>
<dbReference type="InterPro" id="IPR012340">
    <property type="entry name" value="NA-bd_OB-fold"/>
</dbReference>
<evidence type="ECO:0000256" key="7">
    <source>
        <dbReference type="ARBA" id="ARBA00023136"/>
    </source>
</evidence>
<dbReference type="GO" id="GO:0015423">
    <property type="term" value="F:ABC-type maltose transporter activity"/>
    <property type="evidence" value="ECO:0007669"/>
    <property type="project" value="TreeGrafter"/>
</dbReference>
<dbReference type="GO" id="GO:1990060">
    <property type="term" value="C:maltose transport complex"/>
    <property type="evidence" value="ECO:0007669"/>
    <property type="project" value="TreeGrafter"/>
</dbReference>
<dbReference type="PANTHER" id="PTHR43875:SF3">
    <property type="entry name" value="MALTOSE_MALTODEXTRIN IMPORT ATP-BINDING PROTEIN MALK"/>
    <property type="match status" value="1"/>
</dbReference>
<proteinExistence type="inferred from homology"/>
<sequence length="354" mass="38282">MAYMQIKAIAKQYGTYEAVRGIDIDIAEREFVVIVGPSGCGKSTLLRMIAGLESISRGELLIDGQRMNDVRPADRGIAMVFQSYALYPHKTVEQNMGFALKVAKTPKDEAARKIARAAEILQLGPLMKRLPKELSGGQRQRVAIGRAIVRNPKVFLFDEPLSNLDASLRLQMRIELAQLHRELQATMVYVTHDQIEAMTLADKIVVLRDGLVEQIGAPLEIYRHPANTFVAGFIGSPKMNLLKARVTATESGTARVDAAGLVCDVAVDHLPAVGAEVTLGIRPEHLVAGPGASVEVQASERLGGMTYAYGRLADGQPVTVQLDGEHDFAADGGLTVQPQPGRAHLFSGDSGLRL</sequence>
<keyword evidence="2" id="KW-0813">Transport</keyword>
<dbReference type="SUPFAM" id="SSF50331">
    <property type="entry name" value="MOP-like"/>
    <property type="match status" value="1"/>
</dbReference>
<dbReference type="PROSITE" id="PS00211">
    <property type="entry name" value="ABC_TRANSPORTER_1"/>
    <property type="match status" value="1"/>
</dbReference>
<evidence type="ECO:0000256" key="3">
    <source>
        <dbReference type="ARBA" id="ARBA00022475"/>
    </source>
</evidence>
<dbReference type="InterPro" id="IPR047641">
    <property type="entry name" value="ABC_transpr_MalK/UgpC-like"/>
</dbReference>
<dbReference type="InterPro" id="IPR017871">
    <property type="entry name" value="ABC_transporter-like_CS"/>
</dbReference>
<dbReference type="Proteomes" id="UP000266649">
    <property type="component" value="Unassembled WGS sequence"/>
</dbReference>
<dbReference type="EMBL" id="QXXQ01000016">
    <property type="protein sequence ID" value="RID90141.1"/>
    <property type="molecule type" value="Genomic_DNA"/>
</dbReference>
<dbReference type="InterPro" id="IPR003593">
    <property type="entry name" value="AAA+_ATPase"/>
</dbReference>
<dbReference type="InterPro" id="IPR008995">
    <property type="entry name" value="Mo/tungstate-bd_C_term_dom"/>
</dbReference>
<organism evidence="9 10">
    <name type="scientific">Gemmobacter lutimaris</name>
    <dbReference type="NCBI Taxonomy" id="2306023"/>
    <lineage>
        <taxon>Bacteria</taxon>
        <taxon>Pseudomonadati</taxon>
        <taxon>Pseudomonadota</taxon>
        <taxon>Alphaproteobacteria</taxon>
        <taxon>Rhodobacterales</taxon>
        <taxon>Paracoccaceae</taxon>
        <taxon>Gemmobacter</taxon>
    </lineage>
</organism>
<dbReference type="RefSeq" id="WP_119136399.1">
    <property type="nucleotide sequence ID" value="NZ_QXXQ01000016.1"/>
</dbReference>
<evidence type="ECO:0000256" key="5">
    <source>
        <dbReference type="ARBA" id="ARBA00022741"/>
    </source>
</evidence>
<gene>
    <name evidence="9" type="primary">ugpC</name>
    <name evidence="9" type="ORF">D2N39_19140</name>
</gene>
<dbReference type="PANTHER" id="PTHR43875">
    <property type="entry name" value="MALTODEXTRIN IMPORT ATP-BINDING PROTEIN MSMX"/>
    <property type="match status" value="1"/>
</dbReference>
<name>A0A398BMC5_9RHOB</name>
<keyword evidence="4" id="KW-0997">Cell inner membrane</keyword>
<dbReference type="Pfam" id="PF17912">
    <property type="entry name" value="OB_MalK"/>
    <property type="match status" value="1"/>
</dbReference>
<evidence type="ECO:0000313" key="9">
    <source>
        <dbReference type="EMBL" id="RID90141.1"/>
    </source>
</evidence>
<dbReference type="Gene3D" id="3.40.50.300">
    <property type="entry name" value="P-loop containing nucleotide triphosphate hydrolases"/>
    <property type="match status" value="1"/>
</dbReference>
<dbReference type="GO" id="GO:0005524">
    <property type="term" value="F:ATP binding"/>
    <property type="evidence" value="ECO:0007669"/>
    <property type="project" value="UniProtKB-KW"/>
</dbReference>
<reference evidence="9 10" key="1">
    <citation type="submission" date="2018-09" db="EMBL/GenBank/DDBJ databases">
        <title>Gemmobacter lutimaris sp. nov., a marine bacterium isolated from tidal flat.</title>
        <authorList>
            <person name="Lee D.W."/>
            <person name="Yoo Y."/>
            <person name="Kim J.-J."/>
            <person name="Kim B.S."/>
        </authorList>
    </citation>
    <scope>NUCLEOTIDE SEQUENCE [LARGE SCALE GENOMIC DNA]</scope>
    <source>
        <strain evidence="9 10">YJ-T1-11</strain>
    </source>
</reference>
<keyword evidence="3" id="KW-1003">Cell membrane</keyword>
<dbReference type="InterPro" id="IPR027417">
    <property type="entry name" value="P-loop_NTPase"/>
</dbReference>
<dbReference type="SUPFAM" id="SSF52540">
    <property type="entry name" value="P-loop containing nucleoside triphosphate hydrolases"/>
    <property type="match status" value="1"/>
</dbReference>
<comment type="similarity">
    <text evidence="1">Belongs to the ABC transporter superfamily.</text>
</comment>
<dbReference type="InterPro" id="IPR015855">
    <property type="entry name" value="ABC_transpr_MalK-like"/>
</dbReference>
<feature type="domain" description="ABC transporter" evidence="8">
    <location>
        <begin position="4"/>
        <end position="234"/>
    </location>
</feature>
<accession>A0A398BMC5</accession>
<dbReference type="Gene3D" id="2.40.50.140">
    <property type="entry name" value="Nucleic acid-binding proteins"/>
    <property type="match status" value="1"/>
</dbReference>
<dbReference type="Pfam" id="PF00005">
    <property type="entry name" value="ABC_tran"/>
    <property type="match status" value="1"/>
</dbReference>
<dbReference type="SMART" id="SM00382">
    <property type="entry name" value="AAA"/>
    <property type="match status" value="1"/>
</dbReference>
<dbReference type="GO" id="GO:0016887">
    <property type="term" value="F:ATP hydrolysis activity"/>
    <property type="evidence" value="ECO:0007669"/>
    <property type="project" value="InterPro"/>
</dbReference>
<dbReference type="Gene3D" id="2.40.50.100">
    <property type="match status" value="1"/>
</dbReference>
<protein>
    <submittedName>
        <fullName evidence="9">sn-glycerol-3-phosphate ABC transporter ATP-binding protein UgpC</fullName>
    </submittedName>
</protein>
<dbReference type="OrthoDB" id="9802264at2"/>
<dbReference type="InterPro" id="IPR040582">
    <property type="entry name" value="OB_MalK-like"/>
</dbReference>
<evidence type="ECO:0000256" key="1">
    <source>
        <dbReference type="ARBA" id="ARBA00005417"/>
    </source>
</evidence>
<evidence type="ECO:0000256" key="2">
    <source>
        <dbReference type="ARBA" id="ARBA00022448"/>
    </source>
</evidence>
<dbReference type="InterPro" id="IPR003439">
    <property type="entry name" value="ABC_transporter-like_ATP-bd"/>
</dbReference>
<evidence type="ECO:0000259" key="8">
    <source>
        <dbReference type="PROSITE" id="PS50893"/>
    </source>
</evidence>
<evidence type="ECO:0000256" key="4">
    <source>
        <dbReference type="ARBA" id="ARBA00022519"/>
    </source>
</evidence>
<keyword evidence="5" id="KW-0547">Nucleotide-binding</keyword>
<evidence type="ECO:0000256" key="6">
    <source>
        <dbReference type="ARBA" id="ARBA00022840"/>
    </source>
</evidence>
<dbReference type="GO" id="GO:0055052">
    <property type="term" value="C:ATP-binding cassette (ABC) transporter complex, substrate-binding subunit-containing"/>
    <property type="evidence" value="ECO:0007669"/>
    <property type="project" value="TreeGrafter"/>
</dbReference>